<dbReference type="STRING" id="294747.C5M608"/>
<dbReference type="eggNOG" id="KOG2316">
    <property type="taxonomic scope" value="Eukaryota"/>
</dbReference>
<dbReference type="GO" id="GO:0017178">
    <property type="term" value="F:diphthine-ammonia ligase activity"/>
    <property type="evidence" value="ECO:0007669"/>
    <property type="project" value="UniProtKB-EC"/>
</dbReference>
<dbReference type="Proteomes" id="UP000002037">
    <property type="component" value="Unassembled WGS sequence"/>
</dbReference>
<evidence type="ECO:0000256" key="1">
    <source>
        <dbReference type="ARBA" id="ARBA00012089"/>
    </source>
</evidence>
<sequence>MKFIGLISGGKDSFFNIYHCLSQGHELVALGNLYPEESDEIDSFMFQTVGHDVIEYYSQCLDVPLYRQPIKGKSANQNLEYSITKNDEIEDLFQLLSTIQKSHPDVEGVSCGAILSHYQRTRVENVCDRLNLTSLTYLWQRNQYDLMQEMCQADLDARIIKVAAIGLTAQHLGKSISELFPTLVKLNQMYEVHICGEGGEFETIVLDCPFFKSKKLEIVNQEVVEHSSDVFYLKIKVEIVDKEESQFESLESLPLLEDDFEDMAENCPEPDVSLTGLDITDQKLVTPDVNVVSTPTTIYISNVTSSKSTLEEQTIDIFAQINDILSQYKLTFNDIQHITLLLSDMKSFVDINKVYGKYFQDIYLPPSRICIETKNNIKSIQLSCIVLKNIQPKSGIHIRSRSYWGPQNIGPYSQSIISIQDSYKTATLSGQIHLIPANMELSNMTVAKDSALALQHLVRVKNLVNVKEFASIVCFITDDSYVPIVSSCWEDLINKNNLVIVTVSGLPRGARVEWGGLSYEDIVDMYDDDSDSDEESHSESQTQSFDEFEESYVCKIGKGSLNVVTLFTSNQELVKSIESFKSYRQLICNPSNFINIKSDYLPVNTVYNFKGKQYKYAIILKTESK</sequence>
<dbReference type="Pfam" id="PF01042">
    <property type="entry name" value="Ribonuc_L-PSP"/>
    <property type="match status" value="1"/>
</dbReference>
<accession>C5M608</accession>
<dbReference type="CDD" id="cd01994">
    <property type="entry name" value="AANH_PF0828-like"/>
    <property type="match status" value="1"/>
</dbReference>
<dbReference type="Gene3D" id="3.40.50.620">
    <property type="entry name" value="HUPs"/>
    <property type="match status" value="1"/>
</dbReference>
<dbReference type="SUPFAM" id="SSF55298">
    <property type="entry name" value="YjgF-like"/>
    <property type="match status" value="2"/>
</dbReference>
<dbReference type="EC" id="6.3.1.14" evidence="1"/>
<evidence type="ECO:0000256" key="2">
    <source>
        <dbReference type="ARBA" id="ARBA00018426"/>
    </source>
</evidence>
<dbReference type="InterPro" id="IPR035959">
    <property type="entry name" value="RutC-like_sf"/>
</dbReference>
<protein>
    <recommendedName>
        <fullName evidence="2">Diphthine--ammonia ligase</fullName>
        <ecNumber evidence="1">6.3.1.14</ecNumber>
    </recommendedName>
    <alternativeName>
        <fullName evidence="3">Diphthamide synthase</fullName>
    </alternativeName>
    <alternativeName>
        <fullName evidence="4">Diphthamide synthetase</fullName>
    </alternativeName>
</protein>
<dbReference type="Gene3D" id="3.30.1330.40">
    <property type="entry name" value="RutC-like"/>
    <property type="match status" value="2"/>
</dbReference>
<dbReference type="GeneID" id="8301014"/>
<dbReference type="FunFam" id="3.90.1490.10:FF:000003">
    <property type="entry name" value="Diphthine--ammonia ligase"/>
    <property type="match status" value="1"/>
</dbReference>
<organism evidence="7 8">
    <name type="scientific">Candida tropicalis (strain ATCC MYA-3404 / T1)</name>
    <name type="common">Yeast</name>
    <dbReference type="NCBI Taxonomy" id="294747"/>
    <lineage>
        <taxon>Eukaryota</taxon>
        <taxon>Fungi</taxon>
        <taxon>Dikarya</taxon>
        <taxon>Ascomycota</taxon>
        <taxon>Saccharomycotina</taxon>
        <taxon>Pichiomycetes</taxon>
        <taxon>Debaryomycetaceae</taxon>
        <taxon>Candida/Lodderomyces clade</taxon>
        <taxon>Candida</taxon>
    </lineage>
</organism>
<dbReference type="InterPro" id="IPR014729">
    <property type="entry name" value="Rossmann-like_a/b/a_fold"/>
</dbReference>
<dbReference type="Gene3D" id="3.90.1490.10">
    <property type="entry name" value="putative n-type atp pyrophosphatase, domain 2"/>
    <property type="match status" value="1"/>
</dbReference>
<dbReference type="HOGENOM" id="CLU_010289_2_1_1"/>
<evidence type="ECO:0000313" key="7">
    <source>
        <dbReference type="EMBL" id="EER34428.1"/>
    </source>
</evidence>
<evidence type="ECO:0000259" key="6">
    <source>
        <dbReference type="Pfam" id="PF01902"/>
    </source>
</evidence>
<proteinExistence type="predicted"/>
<gene>
    <name evidence="7" type="ORF">CTRG_01289</name>
</gene>
<reference evidence="7 8" key="1">
    <citation type="journal article" date="2009" name="Nature">
        <title>Evolution of pathogenicity and sexual reproduction in eight Candida genomes.</title>
        <authorList>
            <person name="Butler G."/>
            <person name="Rasmussen M.D."/>
            <person name="Lin M.F."/>
            <person name="Santos M.A."/>
            <person name="Sakthikumar S."/>
            <person name="Munro C.A."/>
            <person name="Rheinbay E."/>
            <person name="Grabherr M."/>
            <person name="Forche A."/>
            <person name="Reedy J.L."/>
            <person name="Agrafioti I."/>
            <person name="Arnaud M.B."/>
            <person name="Bates S."/>
            <person name="Brown A.J."/>
            <person name="Brunke S."/>
            <person name="Costanzo M.C."/>
            <person name="Fitzpatrick D.A."/>
            <person name="de Groot P.W."/>
            <person name="Harris D."/>
            <person name="Hoyer L.L."/>
            <person name="Hube B."/>
            <person name="Klis F.M."/>
            <person name="Kodira C."/>
            <person name="Lennard N."/>
            <person name="Logue M.E."/>
            <person name="Martin R."/>
            <person name="Neiman A.M."/>
            <person name="Nikolaou E."/>
            <person name="Quail M.A."/>
            <person name="Quinn J."/>
            <person name="Santos M.C."/>
            <person name="Schmitzberger F.F."/>
            <person name="Sherlock G."/>
            <person name="Shah P."/>
            <person name="Silverstein K.A."/>
            <person name="Skrzypek M.S."/>
            <person name="Soll D."/>
            <person name="Staggs R."/>
            <person name="Stansfield I."/>
            <person name="Stumpf M.P."/>
            <person name="Sudbery P.E."/>
            <person name="Srikantha T."/>
            <person name="Zeng Q."/>
            <person name="Berman J."/>
            <person name="Berriman M."/>
            <person name="Heitman J."/>
            <person name="Gow N.A."/>
            <person name="Lorenz M.C."/>
            <person name="Birren B.W."/>
            <person name="Kellis M."/>
            <person name="Cuomo C.A."/>
        </authorList>
    </citation>
    <scope>NUCLEOTIDE SEQUENCE [LARGE SCALE GENOMIC DNA]</scope>
    <source>
        <strain evidence="8">ATCC MYA-3404 / T1</strain>
    </source>
</reference>
<comment type="catalytic activity">
    <reaction evidence="5">
        <text>diphthine-[translation elongation factor 2] + NH4(+) + ATP = diphthamide-[translation elongation factor 2] + AMP + diphosphate + H(+)</text>
        <dbReference type="Rhea" id="RHEA:19753"/>
        <dbReference type="Rhea" id="RHEA-COMP:10172"/>
        <dbReference type="Rhea" id="RHEA-COMP:10174"/>
        <dbReference type="ChEBI" id="CHEBI:15378"/>
        <dbReference type="ChEBI" id="CHEBI:16692"/>
        <dbReference type="ChEBI" id="CHEBI:28938"/>
        <dbReference type="ChEBI" id="CHEBI:30616"/>
        <dbReference type="ChEBI" id="CHEBI:33019"/>
        <dbReference type="ChEBI" id="CHEBI:82696"/>
        <dbReference type="ChEBI" id="CHEBI:456215"/>
        <dbReference type="EC" id="6.3.1.14"/>
    </reaction>
</comment>
<dbReference type="InterPro" id="IPR006175">
    <property type="entry name" value="YjgF/YER057c/UK114"/>
</dbReference>
<dbReference type="SUPFAM" id="SSF52402">
    <property type="entry name" value="Adenine nucleotide alpha hydrolases-like"/>
    <property type="match status" value="1"/>
</dbReference>
<dbReference type="InterPro" id="IPR030662">
    <property type="entry name" value="DPH6/MJ0570"/>
</dbReference>
<evidence type="ECO:0000256" key="3">
    <source>
        <dbReference type="ARBA" id="ARBA00029814"/>
    </source>
</evidence>
<name>C5M608_CANTT</name>
<dbReference type="Pfam" id="PF01902">
    <property type="entry name" value="Diphthami_syn_2"/>
    <property type="match status" value="1"/>
</dbReference>
<dbReference type="PANTHER" id="PTHR12196">
    <property type="entry name" value="DOMAIN OF UNKNOWN FUNCTION 71 DUF71 -CONTAINING PROTEIN"/>
    <property type="match status" value="1"/>
</dbReference>
<dbReference type="CDD" id="cd06155">
    <property type="entry name" value="eu_AANH_C_1"/>
    <property type="match status" value="1"/>
</dbReference>
<feature type="domain" description="Diphthamide synthase" evidence="6">
    <location>
        <begin position="1"/>
        <end position="236"/>
    </location>
</feature>
<dbReference type="AlphaFoldDB" id="C5M608"/>
<keyword evidence="8" id="KW-1185">Reference proteome</keyword>
<dbReference type="eggNOG" id="KOG2317">
    <property type="taxonomic scope" value="Eukaryota"/>
</dbReference>
<evidence type="ECO:0000256" key="5">
    <source>
        <dbReference type="ARBA" id="ARBA00048108"/>
    </source>
</evidence>
<evidence type="ECO:0000313" key="8">
    <source>
        <dbReference type="Proteomes" id="UP000002037"/>
    </source>
</evidence>
<dbReference type="GO" id="GO:0017183">
    <property type="term" value="P:protein histidyl modification to diphthamide"/>
    <property type="evidence" value="ECO:0007669"/>
    <property type="project" value="TreeGrafter"/>
</dbReference>
<dbReference type="EMBL" id="GG692396">
    <property type="protein sequence ID" value="EER34428.1"/>
    <property type="molecule type" value="Genomic_DNA"/>
</dbReference>
<dbReference type="RefSeq" id="XP_002546983.1">
    <property type="nucleotide sequence ID" value="XM_002546937.1"/>
</dbReference>
<dbReference type="FunFam" id="3.40.50.620:FF:000145">
    <property type="entry name" value="ATP-binding domain containing protein"/>
    <property type="match status" value="1"/>
</dbReference>
<dbReference type="KEGG" id="ctp:CTRG_01289"/>
<dbReference type="VEuPathDB" id="FungiDB:CTRG_01289"/>
<dbReference type="CDD" id="cd06156">
    <property type="entry name" value="eu_AANH_C_2"/>
    <property type="match status" value="1"/>
</dbReference>
<dbReference type="NCBIfam" id="TIGR00290">
    <property type="entry name" value="MJ0570_dom"/>
    <property type="match status" value="1"/>
</dbReference>
<dbReference type="InterPro" id="IPR002761">
    <property type="entry name" value="Diphthami_syn_dom"/>
</dbReference>
<dbReference type="OrthoDB" id="686384at2759"/>
<dbReference type="PANTHER" id="PTHR12196:SF2">
    <property type="entry name" value="DIPHTHINE--AMMONIA LIGASE"/>
    <property type="match status" value="1"/>
</dbReference>
<evidence type="ECO:0000256" key="4">
    <source>
        <dbReference type="ARBA" id="ARBA00031552"/>
    </source>
</evidence>